<feature type="compositionally biased region" description="Low complexity" evidence="2">
    <location>
        <begin position="435"/>
        <end position="445"/>
    </location>
</feature>
<dbReference type="PROSITE" id="PS51184">
    <property type="entry name" value="JMJC"/>
    <property type="match status" value="1"/>
</dbReference>
<dbReference type="InParanoid" id="A0A804KNT7"/>
<feature type="transmembrane region" description="Helical" evidence="3">
    <location>
        <begin position="327"/>
        <end position="351"/>
    </location>
</feature>
<dbReference type="OMA" id="MVQKSPF"/>
<reference evidence="6" key="2">
    <citation type="submission" date="2021-05" db="UniProtKB">
        <authorList>
            <consortium name="EnsemblPlants"/>
        </authorList>
    </citation>
    <scope>IDENTIFICATION</scope>
    <source>
        <strain evidence="6">subsp. malaccensis</strain>
    </source>
</reference>
<feature type="region of interest" description="Disordered" evidence="2">
    <location>
        <begin position="431"/>
        <end position="456"/>
    </location>
</feature>
<dbReference type="Proteomes" id="UP000012960">
    <property type="component" value="Unplaced"/>
</dbReference>
<dbReference type="AlphaFoldDB" id="A0A804KNT7"/>
<dbReference type="GO" id="GO:0016706">
    <property type="term" value="F:2-oxoglutarate-dependent dioxygenase activity"/>
    <property type="evidence" value="ECO:0000318"/>
    <property type="project" value="GO_Central"/>
</dbReference>
<dbReference type="InterPro" id="IPR003347">
    <property type="entry name" value="JmjC_dom"/>
</dbReference>
<organism evidence="6 7">
    <name type="scientific">Musa acuminata subsp. malaccensis</name>
    <name type="common">Wild banana</name>
    <name type="synonym">Musa malaccensis</name>
    <dbReference type="NCBI Taxonomy" id="214687"/>
    <lineage>
        <taxon>Eukaryota</taxon>
        <taxon>Viridiplantae</taxon>
        <taxon>Streptophyta</taxon>
        <taxon>Embryophyta</taxon>
        <taxon>Tracheophyta</taxon>
        <taxon>Spermatophyta</taxon>
        <taxon>Magnoliopsida</taxon>
        <taxon>Liliopsida</taxon>
        <taxon>Zingiberales</taxon>
        <taxon>Musaceae</taxon>
        <taxon>Musa</taxon>
    </lineage>
</organism>
<name>A0A804KNT7_MUSAM</name>
<keyword evidence="3" id="KW-0472">Membrane</keyword>
<evidence type="ECO:0000313" key="5">
    <source>
        <dbReference type="EMBL" id="CAG1836504.1"/>
    </source>
</evidence>
<evidence type="ECO:0000259" key="4">
    <source>
        <dbReference type="PROSITE" id="PS51184"/>
    </source>
</evidence>
<feature type="domain" description="JmjC" evidence="4">
    <location>
        <begin position="148"/>
        <end position="297"/>
    </location>
</feature>
<dbReference type="SUPFAM" id="SSF51197">
    <property type="entry name" value="Clavaminate synthase-like"/>
    <property type="match status" value="1"/>
</dbReference>
<dbReference type="Gramene" id="Ma09_t26050.1">
    <property type="protein sequence ID" value="Ma09_p26050.1"/>
    <property type="gene ID" value="Ma09_g26050"/>
</dbReference>
<evidence type="ECO:0000256" key="1">
    <source>
        <dbReference type="ARBA" id="ARBA00006801"/>
    </source>
</evidence>
<dbReference type="PANTHER" id="PTHR12461">
    <property type="entry name" value="HYPOXIA-INDUCIBLE FACTOR 1 ALPHA INHIBITOR-RELATED"/>
    <property type="match status" value="1"/>
</dbReference>
<keyword evidence="7" id="KW-1185">Reference proteome</keyword>
<dbReference type="InterPro" id="IPR041667">
    <property type="entry name" value="Cupin_8"/>
</dbReference>
<reference evidence="5" key="1">
    <citation type="submission" date="2021-03" db="EMBL/GenBank/DDBJ databases">
        <authorList>
            <consortium name="Genoscope - CEA"/>
            <person name="William W."/>
        </authorList>
    </citation>
    <scope>NUCLEOTIDE SEQUENCE</scope>
    <source>
        <strain evidence="5">Doubled-haploid Pahang</strain>
    </source>
</reference>
<dbReference type="EMBL" id="HG996474">
    <property type="protein sequence ID" value="CAG1836504.1"/>
    <property type="molecule type" value="Genomic_DNA"/>
</dbReference>
<keyword evidence="3" id="KW-1133">Transmembrane helix</keyword>
<evidence type="ECO:0000256" key="3">
    <source>
        <dbReference type="SAM" id="Phobius"/>
    </source>
</evidence>
<dbReference type="Pfam" id="PF13621">
    <property type="entry name" value="Cupin_8"/>
    <property type="match status" value="1"/>
</dbReference>
<protein>
    <submittedName>
        <fullName evidence="5">(wild Malaysian banana) hypothetical protein</fullName>
    </submittedName>
</protein>
<proteinExistence type="inferred from homology"/>
<comment type="similarity">
    <text evidence="1">Belongs to the JARID1 histone demethylase family.</text>
</comment>
<dbReference type="EnsemblPlants" id="Ma09_t26050.1">
    <property type="protein sequence ID" value="Ma09_p26050.1"/>
    <property type="gene ID" value="Ma09_g26050"/>
</dbReference>
<keyword evidence="3" id="KW-0812">Transmembrane</keyword>
<evidence type="ECO:0000256" key="2">
    <source>
        <dbReference type="SAM" id="MobiDB-lite"/>
    </source>
</evidence>
<dbReference type="PANTHER" id="PTHR12461:SF102">
    <property type="entry name" value="LYSINE-SPECIFIC DEMETHYLASE JMJ31"/>
    <property type="match status" value="1"/>
</dbReference>
<gene>
    <name evidence="5" type="ORF">GSMUA_244730.1</name>
</gene>
<sequence length="575" mass="65688">MNQMESSLRVRRFEGLPSPDEFSSKIEPANVAAVFHGAVKDWKAISRWNPSDGGLDYLEESVGSSVLEAMLSRSGRIFYGDIRSHERVPIPFSTFITSCKKHLQNLDVGSSFEAQVCSEDSDLANSDIPGELYVAQVPIMNTERNERCPLETLTEDIQMPAFLGIKTLASINFWMNMAHSRSSTHYDPHHNLLCVVSGCKRVVLSPPSACSILYPMPVYGEASNHSAVNIEKPDFSVHPRAKNYEEHSQKIVLHPGDALFIPEGWFHQVDSDDLTIAVNFWWKSDMMSNMLEHMDPYYLRRILNRLVEKEKVHIFQFQSYYFNGRNFLFCGIFLFSIHYYILYLFSFYILLGIGQNHVLHESFSGGSKFIENYQLADDASEDNHEMDRCKLRDTTKESSRRHGILQQLEPFALHVLYELVSLVHNTISVDNQNGSTESTSKDSSSPDVEKEQIVKDNPPLSEIDTVANIFLAVEPLVLRNILLGMVHHFPRTLEALILHMLSPKGAEVLTRKFDEMDQQIMKEEQCEFYRQFYGVFDDQFAAMDAILNGKELFALQAFKNVLDKYLGAHPDQRNS</sequence>
<evidence type="ECO:0000313" key="6">
    <source>
        <dbReference type="EnsemblPlants" id="Ma09_p26050.1"/>
    </source>
</evidence>
<dbReference type="Gene3D" id="2.60.120.650">
    <property type="entry name" value="Cupin"/>
    <property type="match status" value="1"/>
</dbReference>
<accession>A0A804KNT7</accession>
<evidence type="ECO:0000313" key="7">
    <source>
        <dbReference type="Proteomes" id="UP000012960"/>
    </source>
</evidence>
<dbReference type="SMART" id="SM00558">
    <property type="entry name" value="JmjC"/>
    <property type="match status" value="1"/>
</dbReference>